<dbReference type="EMBL" id="BAAAYX010000003">
    <property type="protein sequence ID" value="GAA3698179.1"/>
    <property type="molecule type" value="Genomic_DNA"/>
</dbReference>
<dbReference type="InterPro" id="IPR001533">
    <property type="entry name" value="Pterin_deHydtase"/>
</dbReference>
<evidence type="ECO:0000313" key="5">
    <source>
        <dbReference type="EMBL" id="GAA3698179.1"/>
    </source>
</evidence>
<reference evidence="6" key="1">
    <citation type="journal article" date="2019" name="Int. J. Syst. Evol. Microbiol.">
        <title>The Global Catalogue of Microorganisms (GCM) 10K type strain sequencing project: providing services to taxonomists for standard genome sequencing and annotation.</title>
        <authorList>
            <consortium name="The Broad Institute Genomics Platform"/>
            <consortium name="The Broad Institute Genome Sequencing Center for Infectious Disease"/>
            <person name="Wu L."/>
            <person name="Ma J."/>
        </authorList>
    </citation>
    <scope>NUCLEOTIDE SEQUENCE [LARGE SCALE GENOMIC DNA]</scope>
    <source>
        <strain evidence="6">JCM 16548</strain>
    </source>
</reference>
<accession>A0ABP7D4E2</accession>
<evidence type="ECO:0000256" key="4">
    <source>
        <dbReference type="HAMAP-Rule" id="MF_00434"/>
    </source>
</evidence>
<dbReference type="RefSeq" id="WP_344811500.1">
    <property type="nucleotide sequence ID" value="NZ_BAAAYX010000003.1"/>
</dbReference>
<keyword evidence="6" id="KW-1185">Reference proteome</keyword>
<dbReference type="Gene3D" id="3.30.1360.20">
    <property type="entry name" value="Transcriptional coactivator/pterin dehydratase"/>
    <property type="match status" value="1"/>
</dbReference>
<evidence type="ECO:0000256" key="2">
    <source>
        <dbReference type="ARBA" id="ARBA00006472"/>
    </source>
</evidence>
<comment type="catalytic activity">
    <reaction evidence="1 4">
        <text>(4aS,6R)-4a-hydroxy-L-erythro-5,6,7,8-tetrahydrobiopterin = (6R)-L-erythro-6,7-dihydrobiopterin + H2O</text>
        <dbReference type="Rhea" id="RHEA:11920"/>
        <dbReference type="ChEBI" id="CHEBI:15377"/>
        <dbReference type="ChEBI" id="CHEBI:15642"/>
        <dbReference type="ChEBI" id="CHEBI:43120"/>
        <dbReference type="EC" id="4.2.1.96"/>
    </reaction>
</comment>
<dbReference type="Proteomes" id="UP001500051">
    <property type="component" value="Unassembled WGS sequence"/>
</dbReference>
<gene>
    <name evidence="5" type="ORF">GCM10022204_13060</name>
</gene>
<comment type="caution">
    <text evidence="5">The sequence shown here is derived from an EMBL/GenBank/DDBJ whole genome shotgun (WGS) entry which is preliminary data.</text>
</comment>
<organism evidence="5 6">
    <name type="scientific">Microlunatus aurantiacus</name>
    <dbReference type="NCBI Taxonomy" id="446786"/>
    <lineage>
        <taxon>Bacteria</taxon>
        <taxon>Bacillati</taxon>
        <taxon>Actinomycetota</taxon>
        <taxon>Actinomycetes</taxon>
        <taxon>Propionibacteriales</taxon>
        <taxon>Propionibacteriaceae</taxon>
        <taxon>Microlunatus</taxon>
    </lineage>
</organism>
<dbReference type="CDD" id="cd00488">
    <property type="entry name" value="PCD_DCoH"/>
    <property type="match status" value="1"/>
</dbReference>
<dbReference type="SUPFAM" id="SSF55248">
    <property type="entry name" value="PCD-like"/>
    <property type="match status" value="1"/>
</dbReference>
<dbReference type="HAMAP" id="MF_00434">
    <property type="entry name" value="Pterin_4_alpha"/>
    <property type="match status" value="1"/>
</dbReference>
<dbReference type="NCBIfam" id="NF002017">
    <property type="entry name" value="PRK00823.1-2"/>
    <property type="match status" value="1"/>
</dbReference>
<evidence type="ECO:0000256" key="1">
    <source>
        <dbReference type="ARBA" id="ARBA00001554"/>
    </source>
</evidence>
<protein>
    <recommendedName>
        <fullName evidence="4">Putative pterin-4-alpha-carbinolamine dehydratase</fullName>
        <shortName evidence="4">PHS</shortName>
        <ecNumber evidence="4">4.2.1.96</ecNumber>
    </recommendedName>
    <alternativeName>
        <fullName evidence="4">4-alpha-hydroxy-tetrahydropterin dehydratase</fullName>
    </alternativeName>
    <alternativeName>
        <fullName evidence="4">Pterin carbinolamine dehydratase</fullName>
        <shortName evidence="4">PCD</shortName>
    </alternativeName>
</protein>
<proteinExistence type="inferred from homology"/>
<name>A0ABP7D4E2_9ACTN</name>
<evidence type="ECO:0000313" key="6">
    <source>
        <dbReference type="Proteomes" id="UP001500051"/>
    </source>
</evidence>
<dbReference type="PANTHER" id="PTHR12599">
    <property type="entry name" value="PTERIN-4-ALPHA-CARBINOLAMINE DEHYDRATASE"/>
    <property type="match status" value="1"/>
</dbReference>
<dbReference type="InterPro" id="IPR036428">
    <property type="entry name" value="PCD_sf"/>
</dbReference>
<dbReference type="EC" id="4.2.1.96" evidence="4"/>
<dbReference type="PANTHER" id="PTHR12599:SF0">
    <property type="entry name" value="PTERIN-4-ALPHA-CARBINOLAMINE DEHYDRATASE"/>
    <property type="match status" value="1"/>
</dbReference>
<sequence>MTVLSDDEITSRIQHLAGWSLSADKTSILTSIELVDFVAALDLVNVVGREAEQRQHHPDIDIRWNTVTLTLSTHSEGGLTAADFDLARRINDIAGLDGS</sequence>
<evidence type="ECO:0000256" key="3">
    <source>
        <dbReference type="ARBA" id="ARBA00023239"/>
    </source>
</evidence>
<keyword evidence="3 4" id="KW-0456">Lyase</keyword>
<comment type="similarity">
    <text evidence="2 4">Belongs to the pterin-4-alpha-carbinolamine dehydratase family.</text>
</comment>
<dbReference type="Pfam" id="PF01329">
    <property type="entry name" value="Pterin_4a"/>
    <property type="match status" value="1"/>
</dbReference>